<protein>
    <submittedName>
        <fullName evidence="3">Aldehyde oxidase</fullName>
    </submittedName>
</protein>
<accession>A0AAD7P5D9</accession>
<name>A0AAD7P5D9_QUISA</name>
<dbReference type="Gene3D" id="3.30.420.10">
    <property type="entry name" value="Ribonuclease H-like superfamily/Ribonuclease H"/>
    <property type="match status" value="1"/>
</dbReference>
<dbReference type="InterPro" id="IPR036397">
    <property type="entry name" value="RNaseH_sf"/>
</dbReference>
<dbReference type="InterPro" id="IPR044730">
    <property type="entry name" value="RNase_H-like_dom_plant"/>
</dbReference>
<dbReference type="InterPro" id="IPR053151">
    <property type="entry name" value="RNase_H-like"/>
</dbReference>
<dbReference type="Proteomes" id="UP001163823">
    <property type="component" value="Chromosome 14"/>
</dbReference>
<evidence type="ECO:0000259" key="2">
    <source>
        <dbReference type="Pfam" id="PF13456"/>
    </source>
</evidence>
<dbReference type="GO" id="GO:0004523">
    <property type="term" value="F:RNA-DNA hybrid ribonuclease activity"/>
    <property type="evidence" value="ECO:0007669"/>
    <property type="project" value="InterPro"/>
</dbReference>
<organism evidence="3 4">
    <name type="scientific">Quillaja saponaria</name>
    <name type="common">Soap bark tree</name>
    <dbReference type="NCBI Taxonomy" id="32244"/>
    <lineage>
        <taxon>Eukaryota</taxon>
        <taxon>Viridiplantae</taxon>
        <taxon>Streptophyta</taxon>
        <taxon>Embryophyta</taxon>
        <taxon>Tracheophyta</taxon>
        <taxon>Spermatophyta</taxon>
        <taxon>Magnoliopsida</taxon>
        <taxon>eudicotyledons</taxon>
        <taxon>Gunneridae</taxon>
        <taxon>Pentapetalae</taxon>
        <taxon>rosids</taxon>
        <taxon>fabids</taxon>
        <taxon>Fabales</taxon>
        <taxon>Quillajaceae</taxon>
        <taxon>Quillaja</taxon>
    </lineage>
</organism>
<reference evidence="3" key="1">
    <citation type="journal article" date="2023" name="Science">
        <title>Elucidation of the pathway for biosynthesis of saponin adjuvants from the soapbark tree.</title>
        <authorList>
            <person name="Reed J."/>
            <person name="Orme A."/>
            <person name="El-Demerdash A."/>
            <person name="Owen C."/>
            <person name="Martin L.B.B."/>
            <person name="Misra R.C."/>
            <person name="Kikuchi S."/>
            <person name="Rejzek M."/>
            <person name="Martin A.C."/>
            <person name="Harkess A."/>
            <person name="Leebens-Mack J."/>
            <person name="Louveau T."/>
            <person name="Stephenson M.J."/>
            <person name="Osbourn A."/>
        </authorList>
    </citation>
    <scope>NUCLEOTIDE SEQUENCE</scope>
    <source>
        <strain evidence="3">S10</strain>
    </source>
</reference>
<dbReference type="CDD" id="cd06222">
    <property type="entry name" value="RNase_H_like"/>
    <property type="match status" value="1"/>
</dbReference>
<dbReference type="InterPro" id="IPR008274">
    <property type="entry name" value="AldOxase/xan_DH_MoCoBD1"/>
</dbReference>
<evidence type="ECO:0000313" key="3">
    <source>
        <dbReference type="EMBL" id="KAJ7942898.1"/>
    </source>
</evidence>
<evidence type="ECO:0000313" key="4">
    <source>
        <dbReference type="Proteomes" id="UP001163823"/>
    </source>
</evidence>
<sequence>METQTALAVPDEDNYIVIYSLIQCSEFAYSTIARCLDIPKHNVGVITRRLEEALVKGGLKAILMSIQCYRGVCDSNTMEFMAIGKAMSMFPNSTRKDRVELIVESDSKNAISWITKEGSCPWKLESQYREMERDLQKLKGVEVMHTGREANNMADQLAKMGV</sequence>
<feature type="domain" description="Aldehyde oxidase/xanthine dehydrogenase first molybdopterin binding" evidence="1">
    <location>
        <begin position="1"/>
        <end position="49"/>
    </location>
</feature>
<dbReference type="GO" id="GO:0003676">
    <property type="term" value="F:nucleic acid binding"/>
    <property type="evidence" value="ECO:0007669"/>
    <property type="project" value="InterPro"/>
</dbReference>
<dbReference type="PANTHER" id="PTHR47723">
    <property type="entry name" value="OS05G0353850 PROTEIN"/>
    <property type="match status" value="1"/>
</dbReference>
<dbReference type="Pfam" id="PF02738">
    <property type="entry name" value="MoCoBD_1"/>
    <property type="match status" value="1"/>
</dbReference>
<dbReference type="EMBL" id="JARAOO010000014">
    <property type="protein sequence ID" value="KAJ7942898.1"/>
    <property type="molecule type" value="Genomic_DNA"/>
</dbReference>
<dbReference type="PANTHER" id="PTHR47723:SF22">
    <property type="entry name" value="RNASE H TYPE-1 DOMAIN-CONTAINING PROTEIN"/>
    <property type="match status" value="1"/>
</dbReference>
<dbReference type="InterPro" id="IPR002156">
    <property type="entry name" value="RNaseH_domain"/>
</dbReference>
<keyword evidence="4" id="KW-1185">Reference proteome</keyword>
<dbReference type="SUPFAM" id="SSF53098">
    <property type="entry name" value="Ribonuclease H-like"/>
    <property type="match status" value="1"/>
</dbReference>
<dbReference type="InterPro" id="IPR012337">
    <property type="entry name" value="RNaseH-like_sf"/>
</dbReference>
<dbReference type="SUPFAM" id="SSF56003">
    <property type="entry name" value="Molybdenum cofactor-binding domain"/>
    <property type="match status" value="1"/>
</dbReference>
<dbReference type="Pfam" id="PF13456">
    <property type="entry name" value="RVT_3"/>
    <property type="match status" value="1"/>
</dbReference>
<comment type="caution">
    <text evidence="3">The sequence shown here is derived from an EMBL/GenBank/DDBJ whole genome shotgun (WGS) entry which is preliminary data.</text>
</comment>
<dbReference type="Gene3D" id="3.30.365.10">
    <property type="entry name" value="Aldehyde oxidase/xanthine dehydrogenase, molybdopterin binding domain"/>
    <property type="match status" value="1"/>
</dbReference>
<dbReference type="AlphaFoldDB" id="A0AAD7P5D9"/>
<evidence type="ECO:0000259" key="1">
    <source>
        <dbReference type="Pfam" id="PF02738"/>
    </source>
</evidence>
<dbReference type="InterPro" id="IPR037165">
    <property type="entry name" value="AldOxase/xan_DH_Mopterin-bd_sf"/>
</dbReference>
<proteinExistence type="predicted"/>
<dbReference type="KEGG" id="qsa:O6P43_032511"/>
<gene>
    <name evidence="3" type="ORF">O6P43_032511</name>
</gene>
<feature type="domain" description="RNase H type-1" evidence="2">
    <location>
        <begin position="79"/>
        <end position="160"/>
    </location>
</feature>
<dbReference type="GO" id="GO:0016491">
    <property type="term" value="F:oxidoreductase activity"/>
    <property type="evidence" value="ECO:0007669"/>
    <property type="project" value="InterPro"/>
</dbReference>